<dbReference type="Pfam" id="PF03819">
    <property type="entry name" value="MazG"/>
    <property type="match status" value="1"/>
</dbReference>
<keyword evidence="3" id="KW-1185">Reference proteome</keyword>
<keyword evidence="2" id="KW-0378">Hydrolase</keyword>
<protein>
    <submittedName>
        <fullName evidence="2">XTP/dITP diphosphohydrolase</fullName>
        <ecNumber evidence="2">3.6.1.66</ecNumber>
    </submittedName>
</protein>
<organism evidence="2 3">
    <name type="scientific">Corynebacterium felinum</name>
    <dbReference type="NCBI Taxonomy" id="131318"/>
    <lineage>
        <taxon>Bacteria</taxon>
        <taxon>Bacillati</taxon>
        <taxon>Actinomycetota</taxon>
        <taxon>Actinomycetes</taxon>
        <taxon>Mycobacteriales</taxon>
        <taxon>Corynebacteriaceae</taxon>
        <taxon>Corynebacterium</taxon>
    </lineage>
</organism>
<dbReference type="InterPro" id="IPR004518">
    <property type="entry name" value="MazG-like_dom"/>
</dbReference>
<dbReference type="InterPro" id="IPR048015">
    <property type="entry name" value="NTP-PPase_MazG-like_N"/>
</dbReference>
<gene>
    <name evidence="2" type="ORF">J2S37_001684</name>
</gene>
<accession>A0ABU2B9T5</accession>
<sequence>MWTSSDTVLLLDPRWPTMLPFELVAQIAGEIHFTDEVPITVRWNFGDIVSPGHARWLVSTQQFHEEVQKALTSGATLIEVPSRADAVGQAVATMQRALQLGEWERTQTHASLIPYMEEEATELIEAIIDGASDEHLCSELGDVLLQILFHAEIAARRGSFDFSDVALSFVNKMKKRSPYLFDGTDEMVEIERQELLWQQGKHS</sequence>
<comment type="caution">
    <text evidence="2">The sequence shown here is derived from an EMBL/GenBank/DDBJ whole genome shotgun (WGS) entry which is preliminary data.</text>
</comment>
<proteinExistence type="predicted"/>
<evidence type="ECO:0000313" key="2">
    <source>
        <dbReference type="EMBL" id="MDR7355146.1"/>
    </source>
</evidence>
<dbReference type="PANTHER" id="PTHR30522">
    <property type="entry name" value="NUCLEOSIDE TRIPHOSPHATE PYROPHOSPHOHYDROLASE"/>
    <property type="match status" value="1"/>
</dbReference>
<dbReference type="EC" id="3.6.1.66" evidence="2"/>
<name>A0ABU2B9T5_9CORY</name>
<dbReference type="Gene3D" id="1.10.287.1080">
    <property type="entry name" value="MazG-like"/>
    <property type="match status" value="1"/>
</dbReference>
<dbReference type="CDD" id="cd11528">
    <property type="entry name" value="NTP-PPase_MazG_Nterm"/>
    <property type="match status" value="1"/>
</dbReference>
<dbReference type="SUPFAM" id="SSF101386">
    <property type="entry name" value="all-alpha NTP pyrophosphatases"/>
    <property type="match status" value="1"/>
</dbReference>
<feature type="domain" description="NTP pyrophosphohydrolase MazG-like" evidence="1">
    <location>
        <begin position="107"/>
        <end position="181"/>
    </location>
</feature>
<evidence type="ECO:0000313" key="3">
    <source>
        <dbReference type="Proteomes" id="UP001183619"/>
    </source>
</evidence>
<reference evidence="2 3" key="1">
    <citation type="submission" date="2023-07" db="EMBL/GenBank/DDBJ databases">
        <title>Sequencing the genomes of 1000 actinobacteria strains.</title>
        <authorList>
            <person name="Klenk H.-P."/>
        </authorList>
    </citation>
    <scope>NUCLEOTIDE SEQUENCE [LARGE SCALE GENOMIC DNA]</scope>
    <source>
        <strain evidence="2 3">DSM 44508</strain>
    </source>
</reference>
<dbReference type="Proteomes" id="UP001183619">
    <property type="component" value="Unassembled WGS sequence"/>
</dbReference>
<dbReference type="EMBL" id="JAVDYF010000001">
    <property type="protein sequence ID" value="MDR7355146.1"/>
    <property type="molecule type" value="Genomic_DNA"/>
</dbReference>
<dbReference type="PANTHER" id="PTHR30522:SF0">
    <property type="entry name" value="NUCLEOSIDE TRIPHOSPHATE PYROPHOSPHOHYDROLASE"/>
    <property type="match status" value="1"/>
</dbReference>
<evidence type="ECO:0000259" key="1">
    <source>
        <dbReference type="Pfam" id="PF03819"/>
    </source>
</evidence>
<dbReference type="InterPro" id="IPR011551">
    <property type="entry name" value="NTP_PyrPHydrolase_MazG"/>
</dbReference>
<dbReference type="GO" id="GO:0036220">
    <property type="term" value="F:ITP diphosphatase activity"/>
    <property type="evidence" value="ECO:0007669"/>
    <property type="project" value="UniProtKB-EC"/>
</dbReference>
<dbReference type="RefSeq" id="WP_277104691.1">
    <property type="nucleotide sequence ID" value="NZ_BAAAJS010000068.1"/>
</dbReference>